<proteinExistence type="predicted"/>
<dbReference type="SUPFAM" id="SSF63501">
    <property type="entry name" value="Frizzled cysteine-rich domain"/>
    <property type="match status" value="1"/>
</dbReference>
<evidence type="ECO:0000256" key="10">
    <source>
        <dbReference type="SAM" id="SignalP"/>
    </source>
</evidence>
<feature type="compositionally biased region" description="Basic and acidic residues" evidence="9">
    <location>
        <begin position="739"/>
        <end position="749"/>
    </location>
</feature>
<feature type="region of interest" description="Disordered" evidence="9">
    <location>
        <begin position="666"/>
        <end position="981"/>
    </location>
</feature>
<sequence length="1080" mass="110620">MAPDPSRCLCLLLLLTCCLVPAGANLLSLDWLWSNKIVDSTATLVSKPQGSPPVQPTEASTTHVVFQDDPTEQSPASDSPKLPVEDQEAGQRGAPASPIISTATAASSASPDVKEENVAGVGTKILNVAQGIRSFVQLWDNATPPESSASSVSTDPLTHAGLSRTPQESGTALWPSSGALSTPDTLTTETSTLALPTQPSSSLVSLQAPLKGLLASPVSPGRTLSSASGIAPPWERRQPPGQSQDLEWEGRLPVAAGPGQQHHDQDPASIPMPLLLPLVTGPLAAHSALPALSSAPWTHLSETAAAALRGDSGAWVSYAANSVVPGLANNSTLLGAGPLTPASRCLPLPPTLPVCGHLGIGHSWLPNYLHHESGEEVQGAAQAWGDLLRTRCHPFLTWFFCLLLAPPCGPGPGPPLALPPCRQFCEALEDACWSHLDGGQLPVTCASLPAQEDGYCVFIGPAAENIIEEVGLLQLLGEPPPQQITQIEDPDVGLAYVFGPDANSGQVAQYHFPRLFFHDFSMLFHVHPATEDAGVLFAITDAAQAVVSLGVKLSEVQDGHQHISLLYTEPGASKTHTAASFRLPAFVGQWTRFALSVDGGSVALYVDCEEFQRVHFARSLQGLELERGAGLFIGQAGAADPDKFQGMIAELKVRGDPRVNPVHCLDEEDDDEDGVSDHLSWARLSPPWEGTSLQPSLPQVPPVTSPPLAGGSNTEGSRTEEIEEKITMAPLGGQTVPDSKWDGTWDENIRSPGGGQEKGGQKGQKGEPGSPGLPGPVGPQGPAGPVVQNPNTPGLQGPPGLPGPPGKDGQPGDPGEVGKPGDTGPQGFPGTPGEVGPKGEKGDPGVGVRGPPGPQGPPGPPGPSFRQDKLTFIDMEGSGFSGDMESLRGPRGLPGPPGPPGVPGLPGEPGRFGVNSSYAPGPAGLPGVPGRDGSPGFPGPPVSPGSKGDPGPVGTPGENGLAGAPGPVGPQGPPGPPGPPGPGFAAGFVLGCLCPVVPESVAAALAPPSLGCSSGTWGMSDPGQMSLTREAEQGSHSPGSLSPQTLPEDSCLPHGRSPENRPLPCSPTSTFLGLGEGPFL</sequence>
<dbReference type="SUPFAM" id="SSF49899">
    <property type="entry name" value="Concanavalin A-like lectins/glucanases"/>
    <property type="match status" value="1"/>
</dbReference>
<dbReference type="Gene3D" id="2.60.120.200">
    <property type="match status" value="1"/>
</dbReference>
<dbReference type="PANTHER" id="PTHR24023:SF1082">
    <property type="entry name" value="COLLAGEN TRIPLE HELIX REPEAT"/>
    <property type="match status" value="1"/>
</dbReference>
<evidence type="ECO:0000256" key="9">
    <source>
        <dbReference type="SAM" id="MobiDB-lite"/>
    </source>
</evidence>
<feature type="compositionally biased region" description="Gly residues" evidence="9">
    <location>
        <begin position="752"/>
        <end position="763"/>
    </location>
</feature>
<feature type="disulfide bond" evidence="8">
    <location>
        <begin position="355"/>
        <end position="401"/>
    </location>
</feature>
<feature type="compositionally biased region" description="Polar residues" evidence="9">
    <location>
        <begin position="1034"/>
        <end position="1047"/>
    </location>
</feature>
<dbReference type="SMART" id="SM00063">
    <property type="entry name" value="FRI"/>
    <property type="match status" value="1"/>
</dbReference>
<keyword evidence="2" id="KW-0964">Secreted</keyword>
<feature type="signal peptide" evidence="10">
    <location>
        <begin position="1"/>
        <end position="24"/>
    </location>
</feature>
<dbReference type="AlphaFoldDB" id="A0A8C0WLD9"/>
<feature type="compositionally biased region" description="Low complexity" evidence="9">
    <location>
        <begin position="94"/>
        <end position="111"/>
    </location>
</feature>
<feature type="region of interest" description="Disordered" evidence="9">
    <location>
        <begin position="215"/>
        <end position="245"/>
    </location>
</feature>
<gene>
    <name evidence="12" type="primary">Col18a1</name>
</gene>
<dbReference type="Ensembl" id="ENSCCNT00000014839.1">
    <property type="protein sequence ID" value="ENSCCNP00000011331.1"/>
    <property type="gene ID" value="ENSCCNG00000011727.1"/>
</dbReference>
<dbReference type="Gene3D" id="1.10.2000.10">
    <property type="entry name" value="Frizzled cysteine-rich domain"/>
    <property type="match status" value="1"/>
</dbReference>
<dbReference type="InterPro" id="IPR048287">
    <property type="entry name" value="TSPN-like_N"/>
</dbReference>
<comment type="subcellular location">
    <subcellularLocation>
        <location evidence="1">Secreted</location>
        <location evidence="1">Extracellular space</location>
        <location evidence="1">Extracellular matrix</location>
    </subcellularLocation>
</comment>
<keyword evidence="3" id="KW-0272">Extracellular matrix</keyword>
<keyword evidence="4 10" id="KW-0732">Signal</keyword>
<evidence type="ECO:0000256" key="4">
    <source>
        <dbReference type="ARBA" id="ARBA00022729"/>
    </source>
</evidence>
<evidence type="ECO:0000259" key="11">
    <source>
        <dbReference type="PROSITE" id="PS50038"/>
    </source>
</evidence>
<feature type="chain" id="PRO_5034735976" description="FZ domain-containing protein" evidence="10">
    <location>
        <begin position="25"/>
        <end position="1080"/>
    </location>
</feature>
<evidence type="ECO:0000256" key="3">
    <source>
        <dbReference type="ARBA" id="ARBA00022530"/>
    </source>
</evidence>
<feature type="region of interest" description="Disordered" evidence="9">
    <location>
        <begin position="142"/>
        <end position="185"/>
    </location>
</feature>
<dbReference type="PANTHER" id="PTHR24023">
    <property type="entry name" value="COLLAGEN ALPHA"/>
    <property type="match status" value="1"/>
</dbReference>
<organism evidence="12">
    <name type="scientific">Castor canadensis</name>
    <name type="common">American beaver</name>
    <dbReference type="NCBI Taxonomy" id="51338"/>
    <lineage>
        <taxon>Eukaryota</taxon>
        <taxon>Metazoa</taxon>
        <taxon>Chordata</taxon>
        <taxon>Craniata</taxon>
        <taxon>Vertebrata</taxon>
        <taxon>Euteleostomi</taxon>
        <taxon>Mammalia</taxon>
        <taxon>Eutheria</taxon>
        <taxon>Euarchontoglires</taxon>
        <taxon>Glires</taxon>
        <taxon>Rodentia</taxon>
        <taxon>Castorimorpha</taxon>
        <taxon>Castoridae</taxon>
        <taxon>Castor</taxon>
    </lineage>
</organism>
<evidence type="ECO:0000256" key="6">
    <source>
        <dbReference type="ARBA" id="ARBA00023119"/>
    </source>
</evidence>
<protein>
    <recommendedName>
        <fullName evidence="11">FZ domain-containing protein</fullName>
    </recommendedName>
</protein>
<evidence type="ECO:0000256" key="2">
    <source>
        <dbReference type="ARBA" id="ARBA00022525"/>
    </source>
</evidence>
<evidence type="ECO:0000256" key="7">
    <source>
        <dbReference type="ARBA" id="ARBA00023157"/>
    </source>
</evidence>
<dbReference type="FunFam" id="2.60.120.200:FF:000039">
    <property type="entry name" value="Collagen XV alpha 1 chain"/>
    <property type="match status" value="1"/>
</dbReference>
<feature type="region of interest" description="Disordered" evidence="9">
    <location>
        <begin position="68"/>
        <end position="113"/>
    </location>
</feature>
<feature type="compositionally biased region" description="Low complexity" evidence="9">
    <location>
        <begin position="919"/>
        <end position="935"/>
    </location>
</feature>
<dbReference type="InterPro" id="IPR008160">
    <property type="entry name" value="Collagen"/>
</dbReference>
<keyword evidence="6" id="KW-0176">Collagen</keyword>
<dbReference type="InterPro" id="IPR036790">
    <property type="entry name" value="Frizzled_dom_sf"/>
</dbReference>
<dbReference type="InterPro" id="IPR050149">
    <property type="entry name" value="Collagen_superfamily"/>
</dbReference>
<feature type="compositionally biased region" description="Pro residues" evidence="9">
    <location>
        <begin position="893"/>
        <end position="903"/>
    </location>
</feature>
<dbReference type="InterPro" id="IPR010363">
    <property type="entry name" value="DUF959_COL18_N"/>
</dbReference>
<dbReference type="PROSITE" id="PS50038">
    <property type="entry name" value="FZ"/>
    <property type="match status" value="1"/>
</dbReference>
<evidence type="ECO:0000256" key="1">
    <source>
        <dbReference type="ARBA" id="ARBA00004498"/>
    </source>
</evidence>
<evidence type="ECO:0000256" key="8">
    <source>
        <dbReference type="PROSITE-ProRule" id="PRU00090"/>
    </source>
</evidence>
<comment type="caution">
    <text evidence="8">Lacks conserved residue(s) required for the propagation of feature annotation.</text>
</comment>
<feature type="region of interest" description="Disordered" evidence="9">
    <location>
        <begin position="1021"/>
        <end position="1080"/>
    </location>
</feature>
<feature type="domain" description="FZ" evidence="11">
    <location>
        <begin position="340"/>
        <end position="459"/>
    </location>
</feature>
<feature type="compositionally biased region" description="Basic and acidic residues" evidence="9">
    <location>
        <begin position="717"/>
        <end position="726"/>
    </location>
</feature>
<dbReference type="GO" id="GO:0031012">
    <property type="term" value="C:extracellular matrix"/>
    <property type="evidence" value="ECO:0007669"/>
    <property type="project" value="TreeGrafter"/>
</dbReference>
<dbReference type="InterPro" id="IPR013320">
    <property type="entry name" value="ConA-like_dom_sf"/>
</dbReference>
<dbReference type="SMART" id="SM00210">
    <property type="entry name" value="TSPN"/>
    <property type="match status" value="1"/>
</dbReference>
<reference evidence="12" key="1">
    <citation type="submission" date="2023-09" db="UniProtKB">
        <authorList>
            <consortium name="Ensembl"/>
        </authorList>
    </citation>
    <scope>IDENTIFICATION</scope>
</reference>
<dbReference type="InterPro" id="IPR020067">
    <property type="entry name" value="Frizzled_dom"/>
</dbReference>
<feature type="compositionally biased region" description="Pro residues" evidence="9">
    <location>
        <begin position="967"/>
        <end position="981"/>
    </location>
</feature>
<dbReference type="GO" id="GO:0005581">
    <property type="term" value="C:collagen trimer"/>
    <property type="evidence" value="ECO:0007669"/>
    <property type="project" value="UniProtKB-KW"/>
</dbReference>
<dbReference type="Pfam" id="PF01392">
    <property type="entry name" value="Fz"/>
    <property type="match status" value="1"/>
</dbReference>
<keyword evidence="5" id="KW-0677">Repeat</keyword>
<dbReference type="FunFam" id="1.10.2000.10:FF:000017">
    <property type="entry name" value="Alpha 1 type XVIII collagen"/>
    <property type="match status" value="1"/>
</dbReference>
<feature type="compositionally biased region" description="Polar residues" evidence="9">
    <location>
        <begin position="144"/>
        <end position="156"/>
    </location>
</feature>
<dbReference type="Pfam" id="PF01391">
    <property type="entry name" value="Collagen"/>
    <property type="match status" value="2"/>
</dbReference>
<feature type="compositionally biased region" description="Pro residues" evidence="9">
    <location>
        <begin position="851"/>
        <end position="863"/>
    </location>
</feature>
<dbReference type="GO" id="GO:0005615">
    <property type="term" value="C:extracellular space"/>
    <property type="evidence" value="ECO:0007669"/>
    <property type="project" value="TreeGrafter"/>
</dbReference>
<accession>A0A8C0WLD9</accession>
<evidence type="ECO:0000256" key="5">
    <source>
        <dbReference type="ARBA" id="ARBA00022737"/>
    </source>
</evidence>
<evidence type="ECO:0000313" key="12">
    <source>
        <dbReference type="Ensembl" id="ENSCCNP00000011331.1"/>
    </source>
</evidence>
<keyword evidence="7 8" id="KW-1015">Disulfide bond</keyword>
<name>A0A8C0WLD9_CASCN</name>
<dbReference type="Pfam" id="PF06121">
    <property type="entry name" value="DUF959"/>
    <property type="match status" value="1"/>
</dbReference>